<dbReference type="Proteomes" id="UP000192727">
    <property type="component" value="Chromosome"/>
</dbReference>
<dbReference type="GeneID" id="64218250"/>
<dbReference type="AlphaFoldDB" id="A0A1U9YQP2"/>
<dbReference type="EMBL" id="CP020557">
    <property type="protein sequence ID" value="ARF69473.1"/>
    <property type="molecule type" value="Genomic_DNA"/>
</dbReference>
<organism evidence="1 2">
    <name type="scientific">Paenibacillus larvae subsp. pulvifaciens</name>
    <dbReference type="NCBI Taxonomy" id="1477"/>
    <lineage>
        <taxon>Bacteria</taxon>
        <taxon>Bacillati</taxon>
        <taxon>Bacillota</taxon>
        <taxon>Bacilli</taxon>
        <taxon>Bacillales</taxon>
        <taxon>Paenibacillaceae</taxon>
        <taxon>Paenibacillus</taxon>
    </lineage>
</organism>
<proteinExistence type="predicted"/>
<evidence type="ECO:0000313" key="1">
    <source>
        <dbReference type="EMBL" id="ARF69473.1"/>
    </source>
</evidence>
<name>A0A1U9YQP2_9BACL</name>
<gene>
    <name evidence="1" type="ORF">B7C51_19120</name>
</gene>
<evidence type="ECO:0000313" key="2">
    <source>
        <dbReference type="Proteomes" id="UP000192727"/>
    </source>
</evidence>
<accession>A0A1U9YQP2</accession>
<dbReference type="RefSeq" id="WP_024095034.1">
    <property type="nucleotide sequence ID" value="NZ_CP019794.1"/>
</dbReference>
<dbReference type="Pfam" id="PF10031">
    <property type="entry name" value="DUF2273"/>
    <property type="match status" value="1"/>
</dbReference>
<reference evidence="1 2" key="1">
    <citation type="submission" date="2017-03" db="EMBL/GenBank/DDBJ databases">
        <title>Paenibacillus larvae genome sequencing.</title>
        <authorList>
            <person name="Dingman D.W."/>
        </authorList>
    </citation>
    <scope>NUCLEOTIDE SEQUENCE [LARGE SCALE GENOMIC DNA]</scope>
    <source>
        <strain evidence="1 2">SAG 10367</strain>
    </source>
</reference>
<protein>
    <submittedName>
        <fullName evidence="1">Uncharacterized protein</fullName>
    </submittedName>
</protein>
<sequence>MWKELLREHPGKTVGILGGLLCGIVYLFFGFWDMLIFAFISYLGYYIGKKIDQKEAVFPAQDIWDYLTQKWRMFR</sequence>
<dbReference type="InterPro" id="IPR018730">
    <property type="entry name" value="DUF2273"/>
</dbReference>